<proteinExistence type="predicted"/>
<evidence type="ECO:0000313" key="2">
    <source>
        <dbReference type="Proteomes" id="UP001150603"/>
    </source>
</evidence>
<keyword evidence="2" id="KW-1185">Reference proteome</keyword>
<accession>A0ACC1JDC7</accession>
<comment type="caution">
    <text evidence="1">The sequence shown here is derived from an EMBL/GenBank/DDBJ whole genome shotgun (WGS) entry which is preliminary data.</text>
</comment>
<dbReference type="EMBL" id="JANBPW010000772">
    <property type="protein sequence ID" value="KAJ1948331.1"/>
    <property type="molecule type" value="Genomic_DNA"/>
</dbReference>
<evidence type="ECO:0000313" key="1">
    <source>
        <dbReference type="EMBL" id="KAJ1948331.1"/>
    </source>
</evidence>
<reference evidence="1" key="1">
    <citation type="submission" date="2022-07" db="EMBL/GenBank/DDBJ databases">
        <title>Phylogenomic reconstructions and comparative analyses of Kickxellomycotina fungi.</title>
        <authorList>
            <person name="Reynolds N.K."/>
            <person name="Stajich J.E."/>
            <person name="Barry K."/>
            <person name="Grigoriev I.V."/>
            <person name="Crous P."/>
            <person name="Smith M.E."/>
        </authorList>
    </citation>
    <scope>NUCLEOTIDE SEQUENCE</scope>
    <source>
        <strain evidence="1">NRRL 5244</strain>
    </source>
</reference>
<name>A0ACC1JDC7_9FUNG</name>
<dbReference type="Proteomes" id="UP001150603">
    <property type="component" value="Unassembled WGS sequence"/>
</dbReference>
<protein>
    <submittedName>
        <fullName evidence="1">Uncharacterized protein</fullName>
    </submittedName>
</protein>
<sequence>MGHGTHVAGIIAGQGPKVIGVAQEATMGMYRVFGCPKNGKEPTTSDEYIIAGIEGAYKDGANIISLSLGGGGWPEDPTSVVCSNMVKKGVVVVVANGNEGDAGLFTAGSPGLGRGVISVGSIDNWNITGNALGVVSAAGTKQLLMSTPANENIPFVFDNNVPLVAVVDSTNSNLGCATINQDLKGKVALIKRGTCTFAEKAANAQTAGATGLIIYNNAPGMMSISVADPAINIPVVIITEEDGAYVLSALSSGNVTIKAPKGSVVTAPATTGGQMSDFSSYGPSPELDIAPVVSAPGGNIYSTYPLKLGGFASLSGTSMATPYISGTAALFKQAHPSYNVAQLRQALATTARPRNDAKTGKDIHPYWSGSGLVNIYDAIKSRAEFSPSALALNNTRSGPLSSIISSAMGYFPRWAVRTVTIKNTDSRKAARISFTNSAADSLTPWAADGKFNPIPRVWPTDASTQAKWDTVPQAYAPELYIDNKIRPGQSRDVTVVVIAPYGLKDSERWFYGGFLNFTMSWDGESTGASSFVVPYAGFNGNYRQLDVLAEPSEGFPLLTDLDGNVTTAAITENKPQLFSFRLELPSRVVSITLMDSAKKTLGYLPGGYLEYVSRNQQTQETLMYSVLVNGTVFKDTLMTQQVKVPAGQYQIQLNALRPLGNPKNPSDFQGWTSPAITFA</sequence>
<gene>
    <name evidence="1" type="ORF">FBU59_001647</name>
</gene>
<organism evidence="1 2">
    <name type="scientific">Linderina macrospora</name>
    <dbReference type="NCBI Taxonomy" id="4868"/>
    <lineage>
        <taxon>Eukaryota</taxon>
        <taxon>Fungi</taxon>
        <taxon>Fungi incertae sedis</taxon>
        <taxon>Zoopagomycota</taxon>
        <taxon>Kickxellomycotina</taxon>
        <taxon>Kickxellomycetes</taxon>
        <taxon>Kickxellales</taxon>
        <taxon>Kickxellaceae</taxon>
        <taxon>Linderina</taxon>
    </lineage>
</organism>